<dbReference type="Pfam" id="PF13440">
    <property type="entry name" value="Polysacc_synt_3"/>
    <property type="match status" value="1"/>
</dbReference>
<keyword evidence="5 7" id="KW-1133">Transmembrane helix</keyword>
<keyword evidence="6 7" id="KW-0472">Membrane</keyword>
<dbReference type="PANTHER" id="PTHR30250:SF10">
    <property type="entry name" value="LIPOPOLYSACCHARIDE BIOSYNTHESIS PROTEIN WZXC"/>
    <property type="match status" value="1"/>
</dbReference>
<reference evidence="8" key="1">
    <citation type="journal article" date="2023" name="Comput. Struct. Biotechnol. J.">
        <title>Discovery of a novel marine Bacteroidetes with a rich repertoire of carbohydrate-active enzymes.</title>
        <authorList>
            <person name="Chen B."/>
            <person name="Liu G."/>
            <person name="Chen Q."/>
            <person name="Wang H."/>
            <person name="Liu L."/>
            <person name="Tang K."/>
        </authorList>
    </citation>
    <scope>NUCLEOTIDE SEQUENCE</scope>
    <source>
        <strain evidence="8">TK19036</strain>
    </source>
</reference>
<evidence type="ECO:0000256" key="1">
    <source>
        <dbReference type="ARBA" id="ARBA00004651"/>
    </source>
</evidence>
<evidence type="ECO:0000313" key="8">
    <source>
        <dbReference type="EMBL" id="WKN40147.1"/>
    </source>
</evidence>
<dbReference type="EMBL" id="CP120682">
    <property type="protein sequence ID" value="WKN40147.1"/>
    <property type="molecule type" value="Genomic_DNA"/>
</dbReference>
<comment type="subcellular location">
    <subcellularLocation>
        <location evidence="1">Cell membrane</location>
        <topology evidence="1">Multi-pass membrane protein</topology>
    </subcellularLocation>
</comment>
<feature type="transmembrane region" description="Helical" evidence="7">
    <location>
        <begin position="148"/>
        <end position="167"/>
    </location>
</feature>
<feature type="transmembrane region" description="Helical" evidence="7">
    <location>
        <begin position="43"/>
        <end position="67"/>
    </location>
</feature>
<feature type="transmembrane region" description="Helical" evidence="7">
    <location>
        <begin position="173"/>
        <end position="193"/>
    </location>
</feature>
<dbReference type="CDD" id="cd13127">
    <property type="entry name" value="MATE_tuaB_like"/>
    <property type="match status" value="1"/>
</dbReference>
<feature type="transmembrane region" description="Helical" evidence="7">
    <location>
        <begin position="79"/>
        <end position="101"/>
    </location>
</feature>
<evidence type="ECO:0000256" key="3">
    <source>
        <dbReference type="ARBA" id="ARBA00022475"/>
    </source>
</evidence>
<gene>
    <name evidence="8" type="ORF">K4G66_15745</name>
</gene>
<protein>
    <submittedName>
        <fullName evidence="8">Lipopolysaccharide biosynthesis protein</fullName>
    </submittedName>
</protein>
<organism evidence="8">
    <name type="scientific">Roseihalotalea indica</name>
    <dbReference type="NCBI Taxonomy" id="2867963"/>
    <lineage>
        <taxon>Bacteria</taxon>
        <taxon>Pseudomonadati</taxon>
        <taxon>Bacteroidota</taxon>
        <taxon>Cytophagia</taxon>
        <taxon>Cytophagales</taxon>
        <taxon>Catalimonadaceae</taxon>
        <taxon>Roseihalotalea</taxon>
    </lineage>
</organism>
<feature type="transmembrane region" description="Helical" evidence="7">
    <location>
        <begin position="113"/>
        <end position="133"/>
    </location>
</feature>
<feature type="transmembrane region" description="Helical" evidence="7">
    <location>
        <begin position="296"/>
        <end position="317"/>
    </location>
</feature>
<reference evidence="8" key="2">
    <citation type="journal article" date="2024" name="Antonie Van Leeuwenhoek">
        <title>Roseihalotalea indica gen. nov., sp. nov., a halophilic Bacteroidetes from mesopelagic Southwest Indian Ocean with higher carbohydrate metabolic potential.</title>
        <authorList>
            <person name="Chen B."/>
            <person name="Zhang M."/>
            <person name="Lin D."/>
            <person name="Ye J."/>
            <person name="Tang K."/>
        </authorList>
    </citation>
    <scope>NUCLEOTIDE SEQUENCE</scope>
    <source>
        <strain evidence="8">TK19036</strain>
    </source>
</reference>
<evidence type="ECO:0000256" key="7">
    <source>
        <dbReference type="SAM" id="Phobius"/>
    </source>
</evidence>
<dbReference type="GO" id="GO:0005886">
    <property type="term" value="C:plasma membrane"/>
    <property type="evidence" value="ECO:0007669"/>
    <property type="project" value="UniProtKB-SubCell"/>
</dbReference>
<feature type="transmembrane region" description="Helical" evidence="7">
    <location>
        <begin position="329"/>
        <end position="348"/>
    </location>
</feature>
<sequence length="494" mass="54994">MKLQGKIMSGIGWTSISSFGSQGLRLLFKLILAKLLLPEDYGIIGMAAVFIGFTEVISELGMVSALIQRPKEDLYPIHYSTAFWINIVISLLCYGLIVLVVSPLAALFYEEPILQQVMPLLALPVVFNTLYAIPKAKLSKRMKFKPQAITEVTAVLIGGGVACVLAFRDWGVWALAWNGVIVSLISAILYYVQVRWIPTFTFNKYAFKDLFGFGSKVMIERIFHYFTLNIDYLLIGKLIGGAALGAYTLSFILTNTLMKQIMNVLNKVMFPAYSSMQKSIKSVARYYLQISKMNQLVVFPCMLTLIVLAKPIVWVGFGEQWTSAIAPLQILALGVVLNGLSGNATIVMRSVGRSDLSMKLSIGCTLFSTIPAVTIGALLYGINGAAIGIVADRVFRFFWYQRTINQLVGVSYSEVLKLAWKPLIACILIGATATVVYHLHPVSYWLQLILGVIIISTGYLWYLFLFEKEMINKVLTVTKLRDRVFTPVTNYINS</sequence>
<feature type="transmembrane region" description="Helical" evidence="7">
    <location>
        <begin position="360"/>
        <end position="382"/>
    </location>
</feature>
<evidence type="ECO:0000256" key="2">
    <source>
        <dbReference type="ARBA" id="ARBA00007430"/>
    </source>
</evidence>
<evidence type="ECO:0000256" key="4">
    <source>
        <dbReference type="ARBA" id="ARBA00022692"/>
    </source>
</evidence>
<feature type="transmembrane region" description="Helical" evidence="7">
    <location>
        <begin position="444"/>
        <end position="464"/>
    </location>
</feature>
<proteinExistence type="inferred from homology"/>
<accession>A0AA49Q0H1</accession>
<evidence type="ECO:0000256" key="5">
    <source>
        <dbReference type="ARBA" id="ARBA00022989"/>
    </source>
</evidence>
<keyword evidence="4 7" id="KW-0812">Transmembrane</keyword>
<feature type="transmembrane region" description="Helical" evidence="7">
    <location>
        <begin position="232"/>
        <end position="253"/>
    </location>
</feature>
<dbReference type="AlphaFoldDB" id="A0AA49Q0H1"/>
<dbReference type="InterPro" id="IPR050833">
    <property type="entry name" value="Poly_Biosynth_Transport"/>
</dbReference>
<evidence type="ECO:0000256" key="6">
    <source>
        <dbReference type="ARBA" id="ARBA00023136"/>
    </source>
</evidence>
<name>A0AA49Q0H1_9BACT</name>
<keyword evidence="3" id="KW-1003">Cell membrane</keyword>
<dbReference type="PANTHER" id="PTHR30250">
    <property type="entry name" value="PST FAMILY PREDICTED COLANIC ACID TRANSPORTER"/>
    <property type="match status" value="1"/>
</dbReference>
<comment type="similarity">
    <text evidence="2">Belongs to the polysaccharide synthase family.</text>
</comment>